<proteinExistence type="inferred from homology"/>
<evidence type="ECO:0000313" key="8">
    <source>
        <dbReference type="EMBL" id="GAX86898.1"/>
    </source>
</evidence>
<dbReference type="HAMAP" id="MF_01345_B">
    <property type="entry name" value="Ribosomal_uS17_B"/>
    <property type="match status" value="1"/>
</dbReference>
<evidence type="ECO:0000256" key="2">
    <source>
        <dbReference type="ARBA" id="ARBA00022730"/>
    </source>
</evidence>
<keyword evidence="4 6" id="KW-0689">Ribosomal protein</keyword>
<evidence type="ECO:0000313" key="9">
    <source>
        <dbReference type="Proteomes" id="UP000217944"/>
    </source>
</evidence>
<dbReference type="PRINTS" id="PR00973">
    <property type="entry name" value="RIBOSOMALS17"/>
</dbReference>
<dbReference type="PANTHER" id="PTHR10744">
    <property type="entry name" value="40S RIBOSOMAL PROTEIN S11 FAMILY MEMBER"/>
    <property type="match status" value="1"/>
</dbReference>
<accession>A0A292YAW4</accession>
<dbReference type="InterPro" id="IPR012340">
    <property type="entry name" value="NA-bd_OB-fold"/>
</dbReference>
<evidence type="ECO:0000256" key="1">
    <source>
        <dbReference type="ARBA" id="ARBA00010254"/>
    </source>
</evidence>
<comment type="caution">
    <text evidence="8">The sequence shown here is derived from an EMBL/GenBank/DDBJ whole genome shotgun (WGS) entry which is preliminary data.</text>
</comment>
<dbReference type="NCBIfam" id="TIGR03635">
    <property type="entry name" value="uS17_bact"/>
    <property type="match status" value="1"/>
</dbReference>
<keyword evidence="3 6" id="KW-0694">RNA-binding</keyword>
<comment type="subunit">
    <text evidence="6">Part of the 30S ribosomal subunit.</text>
</comment>
<dbReference type="SUPFAM" id="SSF50249">
    <property type="entry name" value="Nucleic acid-binding proteins"/>
    <property type="match status" value="1"/>
</dbReference>
<sequence length="81" mass="9442">MPKRIIIGKVIKKTGDKTINVLVERKVLHPKYHKIVKKFKKYLVHDEKNEANVGDVVSAIEHRPISKRKSFVLKEILERGE</sequence>
<dbReference type="Proteomes" id="UP000217944">
    <property type="component" value="Unassembled WGS sequence"/>
</dbReference>
<dbReference type="Pfam" id="PF00366">
    <property type="entry name" value="Ribosomal_S17"/>
    <property type="match status" value="1"/>
</dbReference>
<keyword evidence="5 6" id="KW-0687">Ribonucleoprotein</keyword>
<dbReference type="InterPro" id="IPR019979">
    <property type="entry name" value="Ribosomal_uS17_CS"/>
</dbReference>
<dbReference type="GO" id="GO:0006412">
    <property type="term" value="P:translation"/>
    <property type="evidence" value="ECO:0007669"/>
    <property type="project" value="UniProtKB-UniRule"/>
</dbReference>
<name>A0A292YAW4_9BACT</name>
<dbReference type="Gene3D" id="2.40.50.140">
    <property type="entry name" value="Nucleic acid-binding proteins"/>
    <property type="match status" value="1"/>
</dbReference>
<dbReference type="InterPro" id="IPR019984">
    <property type="entry name" value="Ribosomal_uS17_bact/chlr"/>
</dbReference>
<dbReference type="InterPro" id="IPR000266">
    <property type="entry name" value="Ribosomal_uS17"/>
</dbReference>
<reference evidence="8 9" key="1">
    <citation type="journal article" date="2017" name="Syst. Appl. Microbiol.">
        <title>Lebetimonas natsushimae sp. nov., a novel strictly anaerobic, moderately thermophilic chemoautotroph isolated from a deep-sea hydrothermal vent polychaete nest in the Mid-Okinawa Trough.</title>
        <authorList>
            <person name="Nagata R."/>
            <person name="Takaki Y."/>
            <person name="Tame A."/>
            <person name="Nunoura T."/>
            <person name="Muto H."/>
            <person name="Mino S."/>
            <person name="Sawayama S."/>
            <person name="Takai K."/>
            <person name="Nakagawa S."/>
        </authorList>
    </citation>
    <scope>NUCLEOTIDE SEQUENCE [LARGE SCALE GENOMIC DNA]</scope>
    <source>
        <strain evidence="8 9">HS1857</strain>
    </source>
</reference>
<keyword evidence="9" id="KW-1185">Reference proteome</keyword>
<comment type="similarity">
    <text evidence="1 6 7">Belongs to the universal ribosomal protein uS17 family.</text>
</comment>
<dbReference type="GO" id="GO:0003735">
    <property type="term" value="F:structural constituent of ribosome"/>
    <property type="evidence" value="ECO:0007669"/>
    <property type="project" value="UniProtKB-UniRule"/>
</dbReference>
<dbReference type="NCBIfam" id="NF004123">
    <property type="entry name" value="PRK05610.1"/>
    <property type="match status" value="1"/>
</dbReference>
<dbReference type="EMBL" id="BDME01000001">
    <property type="protein sequence ID" value="GAX86898.1"/>
    <property type="molecule type" value="Genomic_DNA"/>
</dbReference>
<dbReference type="CDD" id="cd00364">
    <property type="entry name" value="Ribosomal_uS17"/>
    <property type="match status" value="1"/>
</dbReference>
<comment type="function">
    <text evidence="6">One of the primary rRNA binding proteins, it binds specifically to the 5'-end of 16S ribosomal RNA.</text>
</comment>
<evidence type="ECO:0000256" key="6">
    <source>
        <dbReference type="HAMAP-Rule" id="MF_01345"/>
    </source>
</evidence>
<dbReference type="GO" id="GO:0019843">
    <property type="term" value="F:rRNA binding"/>
    <property type="evidence" value="ECO:0007669"/>
    <property type="project" value="UniProtKB-UniRule"/>
</dbReference>
<organism evidence="8 9">
    <name type="scientific">Lebetimonas natsushimae</name>
    <dbReference type="NCBI Taxonomy" id="1936991"/>
    <lineage>
        <taxon>Bacteria</taxon>
        <taxon>Pseudomonadati</taxon>
        <taxon>Campylobacterota</taxon>
        <taxon>Epsilonproteobacteria</taxon>
        <taxon>Nautiliales</taxon>
        <taxon>Nautiliaceae</taxon>
        <taxon>Lebetimonas</taxon>
    </lineage>
</organism>
<evidence type="ECO:0000256" key="3">
    <source>
        <dbReference type="ARBA" id="ARBA00022884"/>
    </source>
</evidence>
<dbReference type="RefSeq" id="WP_096258062.1">
    <property type="nucleotide sequence ID" value="NZ_BDME01000001.1"/>
</dbReference>
<dbReference type="PROSITE" id="PS00056">
    <property type="entry name" value="RIBOSOMAL_S17"/>
    <property type="match status" value="1"/>
</dbReference>
<gene>
    <name evidence="6" type="primary">rpsQ</name>
    <name evidence="8" type="ORF">LNAT_P0193</name>
</gene>
<dbReference type="OrthoDB" id="9811714at2"/>
<keyword evidence="2 6" id="KW-0699">rRNA-binding</keyword>
<evidence type="ECO:0000256" key="4">
    <source>
        <dbReference type="ARBA" id="ARBA00022980"/>
    </source>
</evidence>
<dbReference type="GO" id="GO:0022627">
    <property type="term" value="C:cytosolic small ribosomal subunit"/>
    <property type="evidence" value="ECO:0007669"/>
    <property type="project" value="UniProtKB-UniRule"/>
</dbReference>
<evidence type="ECO:0000256" key="5">
    <source>
        <dbReference type="ARBA" id="ARBA00023274"/>
    </source>
</evidence>
<evidence type="ECO:0000256" key="7">
    <source>
        <dbReference type="RuleBase" id="RU003872"/>
    </source>
</evidence>
<protein>
    <recommendedName>
        <fullName evidence="6">Small ribosomal subunit protein uS17</fullName>
    </recommendedName>
</protein>
<dbReference type="AlphaFoldDB" id="A0A292YAW4"/>
<dbReference type="PANTHER" id="PTHR10744:SF1">
    <property type="entry name" value="SMALL RIBOSOMAL SUBUNIT PROTEIN US17M"/>
    <property type="match status" value="1"/>
</dbReference>